<comment type="function">
    <text evidence="1 5">PPIases accelerate the folding of proteins. It catalyzes the cis-trans isomerization of proline imidic peptide bonds in oligopeptides.</text>
</comment>
<dbReference type="InterPro" id="IPR024936">
    <property type="entry name" value="Cyclophilin-type_PPIase"/>
</dbReference>
<feature type="domain" description="PPIase cyclophilin-type" evidence="6">
    <location>
        <begin position="1"/>
        <end position="143"/>
    </location>
</feature>
<evidence type="ECO:0000256" key="2">
    <source>
        <dbReference type="ARBA" id="ARBA00007365"/>
    </source>
</evidence>
<dbReference type="EMBL" id="LBTF01000016">
    <property type="protein sequence ID" value="KKQ35385.1"/>
    <property type="molecule type" value="Genomic_DNA"/>
</dbReference>
<dbReference type="Gene3D" id="2.40.100.10">
    <property type="entry name" value="Cyclophilin-like"/>
    <property type="match status" value="1"/>
</dbReference>
<comment type="catalytic activity">
    <reaction evidence="5">
        <text>[protein]-peptidylproline (omega=180) = [protein]-peptidylproline (omega=0)</text>
        <dbReference type="Rhea" id="RHEA:16237"/>
        <dbReference type="Rhea" id="RHEA-COMP:10747"/>
        <dbReference type="Rhea" id="RHEA-COMP:10748"/>
        <dbReference type="ChEBI" id="CHEBI:83833"/>
        <dbReference type="ChEBI" id="CHEBI:83834"/>
        <dbReference type="EC" id="5.2.1.8"/>
    </reaction>
</comment>
<gene>
    <name evidence="7" type="ORF">US50_C0016G0015</name>
</gene>
<dbReference type="PIRSF" id="PIRSF001467">
    <property type="entry name" value="Peptidylpro_ismrse"/>
    <property type="match status" value="1"/>
</dbReference>
<proteinExistence type="inferred from homology"/>
<dbReference type="CDD" id="cd00317">
    <property type="entry name" value="cyclophilin"/>
    <property type="match status" value="1"/>
</dbReference>
<evidence type="ECO:0000259" key="6">
    <source>
        <dbReference type="PROSITE" id="PS50072"/>
    </source>
</evidence>
<name>A0A0G0HA18_9BACT</name>
<dbReference type="PRINTS" id="PR00153">
    <property type="entry name" value="CSAPPISMRASE"/>
</dbReference>
<keyword evidence="3 5" id="KW-0697">Rotamase</keyword>
<dbReference type="InterPro" id="IPR044666">
    <property type="entry name" value="Cyclophilin_A-like"/>
</dbReference>
<dbReference type="InterPro" id="IPR020892">
    <property type="entry name" value="Cyclophilin-type_PPIase_CS"/>
</dbReference>
<evidence type="ECO:0000256" key="4">
    <source>
        <dbReference type="ARBA" id="ARBA00023235"/>
    </source>
</evidence>
<comment type="similarity">
    <text evidence="2 5">Belongs to the cyclophilin-type PPIase family.</text>
</comment>
<dbReference type="AlphaFoldDB" id="A0A0G0HA18"/>
<dbReference type="PROSITE" id="PS00170">
    <property type="entry name" value="CSA_PPIASE_1"/>
    <property type="match status" value="1"/>
</dbReference>
<accession>A0A0G0HA18</accession>
<evidence type="ECO:0000256" key="5">
    <source>
        <dbReference type="RuleBase" id="RU363019"/>
    </source>
</evidence>
<dbReference type="InterPro" id="IPR029000">
    <property type="entry name" value="Cyclophilin-like_dom_sf"/>
</dbReference>
<protein>
    <recommendedName>
        <fullName evidence="5">Peptidyl-prolyl cis-trans isomerase</fullName>
        <shortName evidence="5">PPIase</shortName>
        <ecNumber evidence="5">5.2.1.8</ecNumber>
    </recommendedName>
</protein>
<dbReference type="GO" id="GO:0003755">
    <property type="term" value="F:peptidyl-prolyl cis-trans isomerase activity"/>
    <property type="evidence" value="ECO:0007669"/>
    <property type="project" value="UniProtKB-UniRule"/>
</dbReference>
<dbReference type="SUPFAM" id="SSF50891">
    <property type="entry name" value="Cyclophilin-like"/>
    <property type="match status" value="1"/>
</dbReference>
<keyword evidence="4 5" id="KW-0413">Isomerase</keyword>
<dbReference type="Proteomes" id="UP000033876">
    <property type="component" value="Unassembled WGS sequence"/>
</dbReference>
<dbReference type="PATRIC" id="fig|1618742.3.peg.351"/>
<dbReference type="Pfam" id="PF00160">
    <property type="entry name" value="Pro_isomerase"/>
    <property type="match status" value="1"/>
</dbReference>
<sequence length="144" mass="15635">MINEKDTPNTVANFIKLAGSGFYDGVKFHRVIKSFMIQGGDPLTKDDSKMAMWGTGGPGYSFADELGPNNKNDIGTIAMANSGPNTNGSQFFINVANNNFLDAKHTVFGRVTKGMDVVKMIENTPTNSQDRPIEAVEIKSITLE</sequence>
<evidence type="ECO:0000256" key="3">
    <source>
        <dbReference type="ARBA" id="ARBA00023110"/>
    </source>
</evidence>
<evidence type="ECO:0000256" key="1">
    <source>
        <dbReference type="ARBA" id="ARBA00002388"/>
    </source>
</evidence>
<comment type="caution">
    <text evidence="7">The sequence shown here is derived from an EMBL/GenBank/DDBJ whole genome shotgun (WGS) entry which is preliminary data.</text>
</comment>
<dbReference type="GO" id="GO:0006457">
    <property type="term" value="P:protein folding"/>
    <property type="evidence" value="ECO:0007669"/>
    <property type="project" value="InterPro"/>
</dbReference>
<reference evidence="7 8" key="1">
    <citation type="journal article" date="2015" name="Nature">
        <title>rRNA introns, odd ribosomes, and small enigmatic genomes across a large radiation of phyla.</title>
        <authorList>
            <person name="Brown C.T."/>
            <person name="Hug L.A."/>
            <person name="Thomas B.C."/>
            <person name="Sharon I."/>
            <person name="Castelle C.J."/>
            <person name="Singh A."/>
            <person name="Wilkins M.J."/>
            <person name="Williams K.H."/>
            <person name="Banfield J.F."/>
        </authorList>
    </citation>
    <scope>NUCLEOTIDE SEQUENCE [LARGE SCALE GENOMIC DNA]</scope>
</reference>
<dbReference type="PANTHER" id="PTHR45625:SF4">
    <property type="entry name" value="PEPTIDYLPROLYL ISOMERASE DOMAIN AND WD REPEAT-CONTAINING PROTEIN 1"/>
    <property type="match status" value="1"/>
</dbReference>
<dbReference type="InterPro" id="IPR002130">
    <property type="entry name" value="Cyclophilin-type_PPIase_dom"/>
</dbReference>
<evidence type="ECO:0000313" key="8">
    <source>
        <dbReference type="Proteomes" id="UP000033876"/>
    </source>
</evidence>
<dbReference type="PANTHER" id="PTHR45625">
    <property type="entry name" value="PEPTIDYL-PROLYL CIS-TRANS ISOMERASE-RELATED"/>
    <property type="match status" value="1"/>
</dbReference>
<organism evidence="7 8">
    <name type="scientific">Candidatus Nomurabacteria bacterium GW2011_GWB1_37_5</name>
    <dbReference type="NCBI Taxonomy" id="1618742"/>
    <lineage>
        <taxon>Bacteria</taxon>
        <taxon>Candidatus Nomuraibacteriota</taxon>
    </lineage>
</organism>
<evidence type="ECO:0000313" key="7">
    <source>
        <dbReference type="EMBL" id="KKQ35385.1"/>
    </source>
</evidence>
<dbReference type="EC" id="5.2.1.8" evidence="5"/>
<dbReference type="PROSITE" id="PS50072">
    <property type="entry name" value="CSA_PPIASE_2"/>
    <property type="match status" value="1"/>
</dbReference>